<feature type="compositionally biased region" description="Low complexity" evidence="1">
    <location>
        <begin position="50"/>
        <end position="60"/>
    </location>
</feature>
<sequence>MLSASSRDDKGNLLLLLPAAERLSLRPYKPAPPTRQREIFLPELHPPPSSSSLLLPSSSSRRSTMAGTKRKREDEGDTTRLPPGKKFRRDPPL</sequence>
<proteinExistence type="predicted"/>
<evidence type="ECO:0000256" key="1">
    <source>
        <dbReference type="SAM" id="MobiDB-lite"/>
    </source>
</evidence>
<reference evidence="2 3" key="1">
    <citation type="submission" date="2017-11" db="EMBL/GenBank/DDBJ databases">
        <title>De novo assembly and phasing of dikaryotic genomes from two isolates of Puccinia coronata f. sp. avenae, the causal agent of oat crown rust.</title>
        <authorList>
            <person name="Miller M.E."/>
            <person name="Zhang Y."/>
            <person name="Omidvar V."/>
            <person name="Sperschneider J."/>
            <person name="Schwessinger B."/>
            <person name="Raley C."/>
            <person name="Palmer J.M."/>
            <person name="Garnica D."/>
            <person name="Upadhyaya N."/>
            <person name="Rathjen J."/>
            <person name="Taylor J.M."/>
            <person name="Park R.F."/>
            <person name="Dodds P.N."/>
            <person name="Hirsch C.D."/>
            <person name="Kianian S.F."/>
            <person name="Figueroa M."/>
        </authorList>
    </citation>
    <scope>NUCLEOTIDE SEQUENCE [LARGE SCALE GENOMIC DNA]</scope>
    <source>
        <strain evidence="2">12SD80</strain>
    </source>
</reference>
<feature type="non-terminal residue" evidence="2">
    <location>
        <position position="93"/>
    </location>
</feature>
<comment type="caution">
    <text evidence="2">The sequence shown here is derived from an EMBL/GenBank/DDBJ whole genome shotgun (WGS) entry which is preliminary data.</text>
</comment>
<feature type="region of interest" description="Disordered" evidence="1">
    <location>
        <begin position="23"/>
        <end position="93"/>
    </location>
</feature>
<gene>
    <name evidence="2" type="ORF">PCASD_12266</name>
</gene>
<organism evidence="2 3">
    <name type="scientific">Puccinia coronata f. sp. avenae</name>
    <dbReference type="NCBI Taxonomy" id="200324"/>
    <lineage>
        <taxon>Eukaryota</taxon>
        <taxon>Fungi</taxon>
        <taxon>Dikarya</taxon>
        <taxon>Basidiomycota</taxon>
        <taxon>Pucciniomycotina</taxon>
        <taxon>Pucciniomycetes</taxon>
        <taxon>Pucciniales</taxon>
        <taxon>Pucciniaceae</taxon>
        <taxon>Puccinia</taxon>
    </lineage>
</organism>
<dbReference type="EMBL" id="PGCI01000674">
    <property type="protein sequence ID" value="PLW22147.1"/>
    <property type="molecule type" value="Genomic_DNA"/>
</dbReference>
<evidence type="ECO:0000313" key="3">
    <source>
        <dbReference type="Proteomes" id="UP000235392"/>
    </source>
</evidence>
<evidence type="ECO:0000313" key="2">
    <source>
        <dbReference type="EMBL" id="PLW22147.1"/>
    </source>
</evidence>
<dbReference type="Proteomes" id="UP000235392">
    <property type="component" value="Unassembled WGS sequence"/>
</dbReference>
<accession>A0A2N5T9F5</accession>
<feature type="compositionally biased region" description="Basic residues" evidence="1">
    <location>
        <begin position="83"/>
        <end position="93"/>
    </location>
</feature>
<protein>
    <submittedName>
        <fullName evidence="2">Uncharacterized protein</fullName>
    </submittedName>
</protein>
<dbReference type="AlphaFoldDB" id="A0A2N5T9F5"/>
<name>A0A2N5T9F5_9BASI</name>